<accession>A0A0F9CQZ9</accession>
<reference evidence="1" key="1">
    <citation type="journal article" date="2015" name="Nature">
        <title>Complex archaea that bridge the gap between prokaryotes and eukaryotes.</title>
        <authorList>
            <person name="Spang A."/>
            <person name="Saw J.H."/>
            <person name="Jorgensen S.L."/>
            <person name="Zaremba-Niedzwiedzka K."/>
            <person name="Martijn J."/>
            <person name="Lind A.E."/>
            <person name="van Eijk R."/>
            <person name="Schleper C."/>
            <person name="Guy L."/>
            <person name="Ettema T.J."/>
        </authorList>
    </citation>
    <scope>NUCLEOTIDE SEQUENCE</scope>
</reference>
<protein>
    <submittedName>
        <fullName evidence="1">Uncharacterized protein</fullName>
    </submittedName>
</protein>
<comment type="caution">
    <text evidence="1">The sequence shown here is derived from an EMBL/GenBank/DDBJ whole genome shotgun (WGS) entry which is preliminary data.</text>
</comment>
<evidence type="ECO:0000313" key="1">
    <source>
        <dbReference type="EMBL" id="KKL51624.1"/>
    </source>
</evidence>
<organism evidence="1">
    <name type="scientific">marine sediment metagenome</name>
    <dbReference type="NCBI Taxonomy" id="412755"/>
    <lineage>
        <taxon>unclassified sequences</taxon>
        <taxon>metagenomes</taxon>
        <taxon>ecological metagenomes</taxon>
    </lineage>
</organism>
<dbReference type="EMBL" id="LAZR01032182">
    <property type="protein sequence ID" value="KKL51624.1"/>
    <property type="molecule type" value="Genomic_DNA"/>
</dbReference>
<gene>
    <name evidence="1" type="ORF">LCGC14_2293630</name>
</gene>
<dbReference type="AlphaFoldDB" id="A0A0F9CQZ9"/>
<sequence length="119" mass="13582">METKSKRIRVLKICLMLILSFSIFPEFVFSFENTNYKVEIDSASPEGTNSCNEHHCPILPDKPYQHCAVCCALSHFYIENLSAGIAFHLNKLQPCQLIETTFYGELFPKGIFHPPQSIL</sequence>
<proteinExistence type="predicted"/>
<name>A0A0F9CQZ9_9ZZZZ</name>